<proteinExistence type="predicted"/>
<dbReference type="CDD" id="cd00865">
    <property type="entry name" value="PEBP_bact_arch"/>
    <property type="match status" value="1"/>
</dbReference>
<dbReference type="NCBIfam" id="TIGR00481">
    <property type="entry name" value="YbhB/YbcL family Raf kinase inhibitor-like protein"/>
    <property type="match status" value="1"/>
</dbReference>
<evidence type="ECO:0000313" key="2">
    <source>
        <dbReference type="Proteomes" id="UP000176723"/>
    </source>
</evidence>
<dbReference type="EMBL" id="MHCL01000023">
    <property type="protein sequence ID" value="OGY20806.1"/>
    <property type="molecule type" value="Genomic_DNA"/>
</dbReference>
<evidence type="ECO:0008006" key="3">
    <source>
        <dbReference type="Google" id="ProtNLM"/>
    </source>
</evidence>
<dbReference type="Pfam" id="PF01161">
    <property type="entry name" value="PBP"/>
    <property type="match status" value="1"/>
</dbReference>
<dbReference type="InterPro" id="IPR005247">
    <property type="entry name" value="YbhB_YbcL/LppC-like"/>
</dbReference>
<protein>
    <recommendedName>
        <fullName evidence="3">Phosphatidylethanolamine-binding protein</fullName>
    </recommendedName>
</protein>
<gene>
    <name evidence="1" type="ORF">A3A65_01180</name>
</gene>
<dbReference type="PANTHER" id="PTHR30289">
    <property type="entry name" value="UNCHARACTERIZED PROTEIN YBCL-RELATED"/>
    <property type="match status" value="1"/>
</dbReference>
<organism evidence="1 2">
    <name type="scientific">Candidatus Chisholmbacteria bacterium RIFCSPLOWO2_01_FULL_49_14</name>
    <dbReference type="NCBI Taxonomy" id="1797593"/>
    <lineage>
        <taxon>Bacteria</taxon>
        <taxon>Candidatus Chisholmiibacteriota</taxon>
    </lineage>
</organism>
<sequence length="151" mass="16763">MTTMTLRSNAFGEGEWVPKRYTCDGENLNPPLSIQDIPEGTQSLALIVEDPDAPSGNWVHWLLYNIPPQFDELPENSVPPSSQVGTNDFGNESWGGPCPPPGVEHRYFFKLYALDALLELRKGANQPLLEKAMEGHIIAQTQLIGKYGRGR</sequence>
<dbReference type="STRING" id="1797593.A3A65_01180"/>
<name>A0A1G1VZG4_9BACT</name>
<dbReference type="Gene3D" id="3.90.280.10">
    <property type="entry name" value="PEBP-like"/>
    <property type="match status" value="1"/>
</dbReference>
<dbReference type="InterPro" id="IPR008914">
    <property type="entry name" value="PEBP"/>
</dbReference>
<dbReference type="AlphaFoldDB" id="A0A1G1VZG4"/>
<comment type="caution">
    <text evidence="1">The sequence shown here is derived from an EMBL/GenBank/DDBJ whole genome shotgun (WGS) entry which is preliminary data.</text>
</comment>
<accession>A0A1G1VZG4</accession>
<dbReference type="Proteomes" id="UP000176723">
    <property type="component" value="Unassembled WGS sequence"/>
</dbReference>
<dbReference type="InterPro" id="IPR036610">
    <property type="entry name" value="PEBP-like_sf"/>
</dbReference>
<dbReference type="SUPFAM" id="SSF49777">
    <property type="entry name" value="PEBP-like"/>
    <property type="match status" value="1"/>
</dbReference>
<evidence type="ECO:0000313" key="1">
    <source>
        <dbReference type="EMBL" id="OGY20806.1"/>
    </source>
</evidence>
<dbReference type="PANTHER" id="PTHR30289:SF1">
    <property type="entry name" value="PEBP (PHOSPHATIDYLETHANOLAMINE-BINDING PROTEIN) FAMILY PROTEIN"/>
    <property type="match status" value="1"/>
</dbReference>
<reference evidence="1 2" key="1">
    <citation type="journal article" date="2016" name="Nat. Commun.">
        <title>Thousands of microbial genomes shed light on interconnected biogeochemical processes in an aquifer system.</title>
        <authorList>
            <person name="Anantharaman K."/>
            <person name="Brown C.T."/>
            <person name="Hug L.A."/>
            <person name="Sharon I."/>
            <person name="Castelle C.J."/>
            <person name="Probst A.J."/>
            <person name="Thomas B.C."/>
            <person name="Singh A."/>
            <person name="Wilkins M.J."/>
            <person name="Karaoz U."/>
            <person name="Brodie E.L."/>
            <person name="Williams K.H."/>
            <person name="Hubbard S.S."/>
            <person name="Banfield J.F."/>
        </authorList>
    </citation>
    <scope>NUCLEOTIDE SEQUENCE [LARGE SCALE GENOMIC DNA]</scope>
</reference>